<accession>A0A0C9WAG4</accession>
<evidence type="ECO:0000313" key="3">
    <source>
        <dbReference type="EMBL" id="KIJ64953.1"/>
    </source>
</evidence>
<proteinExistence type="predicted"/>
<dbReference type="HOGENOM" id="CLU_035509_10_5_1"/>
<keyword evidence="1" id="KW-1133">Transmembrane helix</keyword>
<evidence type="ECO:0000313" key="4">
    <source>
        <dbReference type="Proteomes" id="UP000053820"/>
    </source>
</evidence>
<dbReference type="InterPro" id="IPR045340">
    <property type="entry name" value="DUF6533"/>
</dbReference>
<dbReference type="Proteomes" id="UP000053820">
    <property type="component" value="Unassembled WGS sequence"/>
</dbReference>
<feature type="transmembrane region" description="Helical" evidence="1">
    <location>
        <begin position="129"/>
        <end position="152"/>
    </location>
</feature>
<feature type="transmembrane region" description="Helical" evidence="1">
    <location>
        <begin position="64"/>
        <end position="83"/>
    </location>
</feature>
<dbReference type="OrthoDB" id="2637653at2759"/>
<gene>
    <name evidence="3" type="ORF">HYDPIDRAFT_111643</name>
</gene>
<evidence type="ECO:0000256" key="1">
    <source>
        <dbReference type="SAM" id="Phobius"/>
    </source>
</evidence>
<feature type="transmembrane region" description="Helical" evidence="1">
    <location>
        <begin position="95"/>
        <end position="117"/>
    </location>
</feature>
<sequence length="288" mass="32239">MLTSTPLASLTFFEGHPDIVRDVRSNCFASLALMVWDSLLTFGDEVEYIWPTPRISKFKCLYLFLRYINLAALTATAVAISFLTSGSASELTCRIWFVFVVFIGQFSSTLTEVILAVRAYALCSRSRRIALFLCILIWSELITASLVTLGRARGTRASFGTVCLLIDLPKKTLFHAIPLLITQTALMGLITIKSVLAAQAGWGRTPLVSLLMREGIVVYFAMLGFLAFALMAYIQRDDRSILTVFWFTSIMSIFGCRLILNMERLSRKLSQERMGGSYPAFTTQIELE</sequence>
<organism evidence="3 4">
    <name type="scientific">Hydnomerulius pinastri MD-312</name>
    <dbReference type="NCBI Taxonomy" id="994086"/>
    <lineage>
        <taxon>Eukaryota</taxon>
        <taxon>Fungi</taxon>
        <taxon>Dikarya</taxon>
        <taxon>Basidiomycota</taxon>
        <taxon>Agaricomycotina</taxon>
        <taxon>Agaricomycetes</taxon>
        <taxon>Agaricomycetidae</taxon>
        <taxon>Boletales</taxon>
        <taxon>Boletales incertae sedis</taxon>
        <taxon>Leucogyrophana</taxon>
    </lineage>
</organism>
<keyword evidence="4" id="KW-1185">Reference proteome</keyword>
<keyword evidence="1" id="KW-0812">Transmembrane</keyword>
<reference evidence="3 4" key="1">
    <citation type="submission" date="2014-04" db="EMBL/GenBank/DDBJ databases">
        <title>Evolutionary Origins and Diversification of the Mycorrhizal Mutualists.</title>
        <authorList>
            <consortium name="DOE Joint Genome Institute"/>
            <consortium name="Mycorrhizal Genomics Consortium"/>
            <person name="Kohler A."/>
            <person name="Kuo A."/>
            <person name="Nagy L.G."/>
            <person name="Floudas D."/>
            <person name="Copeland A."/>
            <person name="Barry K.W."/>
            <person name="Cichocki N."/>
            <person name="Veneault-Fourrey C."/>
            <person name="LaButti K."/>
            <person name="Lindquist E.A."/>
            <person name="Lipzen A."/>
            <person name="Lundell T."/>
            <person name="Morin E."/>
            <person name="Murat C."/>
            <person name="Riley R."/>
            <person name="Ohm R."/>
            <person name="Sun H."/>
            <person name="Tunlid A."/>
            <person name="Henrissat B."/>
            <person name="Grigoriev I.V."/>
            <person name="Hibbett D.S."/>
            <person name="Martin F."/>
        </authorList>
    </citation>
    <scope>NUCLEOTIDE SEQUENCE [LARGE SCALE GENOMIC DNA]</scope>
    <source>
        <strain evidence="3 4">MD-312</strain>
    </source>
</reference>
<feature type="domain" description="DUF6533" evidence="2">
    <location>
        <begin position="27"/>
        <end position="68"/>
    </location>
</feature>
<keyword evidence="1" id="KW-0472">Membrane</keyword>
<feature type="transmembrane region" description="Helical" evidence="1">
    <location>
        <begin position="172"/>
        <end position="196"/>
    </location>
</feature>
<name>A0A0C9WAG4_9AGAM</name>
<feature type="transmembrane region" description="Helical" evidence="1">
    <location>
        <begin position="216"/>
        <end position="234"/>
    </location>
</feature>
<dbReference type="EMBL" id="KN839845">
    <property type="protein sequence ID" value="KIJ64953.1"/>
    <property type="molecule type" value="Genomic_DNA"/>
</dbReference>
<protein>
    <recommendedName>
        <fullName evidence="2">DUF6533 domain-containing protein</fullName>
    </recommendedName>
</protein>
<dbReference type="Pfam" id="PF20151">
    <property type="entry name" value="DUF6533"/>
    <property type="match status" value="1"/>
</dbReference>
<feature type="transmembrane region" description="Helical" evidence="1">
    <location>
        <begin position="240"/>
        <end position="260"/>
    </location>
</feature>
<dbReference type="AlphaFoldDB" id="A0A0C9WAG4"/>
<evidence type="ECO:0000259" key="2">
    <source>
        <dbReference type="Pfam" id="PF20151"/>
    </source>
</evidence>